<evidence type="ECO:0000313" key="5">
    <source>
        <dbReference type="EMBL" id="KZV15797.1"/>
    </source>
</evidence>
<protein>
    <recommendedName>
        <fullName evidence="4">WRC domain-containing protein</fullName>
    </recommendedName>
</protein>
<dbReference type="OrthoDB" id="911210at2759"/>
<evidence type="ECO:0000259" key="4">
    <source>
        <dbReference type="PROSITE" id="PS51667"/>
    </source>
</evidence>
<evidence type="ECO:0000313" key="6">
    <source>
        <dbReference type="Proteomes" id="UP000250235"/>
    </source>
</evidence>
<dbReference type="EMBL" id="KV019621">
    <property type="protein sequence ID" value="KZV15797.1"/>
    <property type="molecule type" value="Genomic_DNA"/>
</dbReference>
<sequence length="305" mass="33772">MRIRKNAKISPLFYGTASLNPGILAQPHVCQLNQSPWDVMSFSPPSSPPYQVSRIPIRPNSLLLMGADLLPPLFYSCRNLLHFCRFSASSSRVSFCPTGRGNGNGSYAGNGSSQDSIALLEREAEESNNAMKWEYSGGAAEAEKPSGDLNNPTGDIILCCKTDGKSWKCRRQAAEGNSLCDHHLSMVRSYSSSAHTTAKCSSKPVSEGRRRPRVKKPTMPSSSNPYEFYYYSGFGPRWGKKRGGDSSKGDAAESLDRGHYMEPSILSETDDEFEHDEEDINEDEDQNGKKRTRKRVKARSLKSLI</sequence>
<gene>
    <name evidence="5" type="ORF">F511_02013</name>
</gene>
<dbReference type="PANTHER" id="PTHR34680">
    <property type="entry name" value="EXPRESSED PROTEIN"/>
    <property type="match status" value="1"/>
</dbReference>
<feature type="compositionally biased region" description="Polar residues" evidence="3">
    <location>
        <begin position="191"/>
        <end position="204"/>
    </location>
</feature>
<reference evidence="5 6" key="1">
    <citation type="journal article" date="2015" name="Proc. Natl. Acad. Sci. U.S.A.">
        <title>The resurrection genome of Boea hygrometrica: A blueprint for survival of dehydration.</title>
        <authorList>
            <person name="Xiao L."/>
            <person name="Yang G."/>
            <person name="Zhang L."/>
            <person name="Yang X."/>
            <person name="Zhao S."/>
            <person name="Ji Z."/>
            <person name="Zhou Q."/>
            <person name="Hu M."/>
            <person name="Wang Y."/>
            <person name="Chen M."/>
            <person name="Xu Y."/>
            <person name="Jin H."/>
            <person name="Xiao X."/>
            <person name="Hu G."/>
            <person name="Bao F."/>
            <person name="Hu Y."/>
            <person name="Wan P."/>
            <person name="Li L."/>
            <person name="Deng X."/>
            <person name="Kuang T."/>
            <person name="Xiang C."/>
            <person name="Zhu J.K."/>
            <person name="Oliver M.J."/>
            <person name="He Y."/>
        </authorList>
    </citation>
    <scope>NUCLEOTIDE SEQUENCE [LARGE SCALE GENOMIC DNA]</scope>
    <source>
        <strain evidence="6">cv. XS01</strain>
    </source>
</reference>
<feature type="region of interest" description="Disordered" evidence="3">
    <location>
        <begin position="240"/>
        <end position="305"/>
    </location>
</feature>
<dbReference type="AlphaFoldDB" id="A0A2Z7A2U0"/>
<evidence type="ECO:0000256" key="2">
    <source>
        <dbReference type="PROSITE-ProRule" id="PRU01002"/>
    </source>
</evidence>
<dbReference type="PANTHER" id="PTHR34680:SF3">
    <property type="entry name" value="EXPRESSED PROTEIN"/>
    <property type="match status" value="1"/>
</dbReference>
<dbReference type="PROSITE" id="PS51667">
    <property type="entry name" value="WRC"/>
    <property type="match status" value="1"/>
</dbReference>
<keyword evidence="1" id="KW-0539">Nucleus</keyword>
<feature type="compositionally biased region" description="Basic residues" evidence="3">
    <location>
        <begin position="289"/>
        <end position="305"/>
    </location>
</feature>
<accession>A0A2Z7A2U0</accession>
<proteinExistence type="predicted"/>
<comment type="caution">
    <text evidence="2">Lacks conserved residue(s) required for the propagation of feature annotation.</text>
</comment>
<feature type="compositionally biased region" description="Basic and acidic residues" evidence="3">
    <location>
        <begin position="242"/>
        <end position="260"/>
    </location>
</feature>
<dbReference type="Proteomes" id="UP000250235">
    <property type="component" value="Unassembled WGS sequence"/>
</dbReference>
<name>A0A2Z7A2U0_9LAMI</name>
<evidence type="ECO:0000256" key="3">
    <source>
        <dbReference type="SAM" id="MobiDB-lite"/>
    </source>
</evidence>
<feature type="compositionally biased region" description="Acidic residues" evidence="3">
    <location>
        <begin position="268"/>
        <end position="285"/>
    </location>
</feature>
<feature type="domain" description="WRC" evidence="4">
    <location>
        <begin position="153"/>
        <end position="197"/>
    </location>
</feature>
<keyword evidence="6" id="KW-1185">Reference proteome</keyword>
<dbReference type="InterPro" id="IPR014977">
    <property type="entry name" value="WRC_dom"/>
</dbReference>
<evidence type="ECO:0000256" key="1">
    <source>
        <dbReference type="ARBA" id="ARBA00023242"/>
    </source>
</evidence>
<feature type="region of interest" description="Disordered" evidence="3">
    <location>
        <begin position="191"/>
        <end position="222"/>
    </location>
</feature>
<organism evidence="5 6">
    <name type="scientific">Dorcoceras hygrometricum</name>
    <dbReference type="NCBI Taxonomy" id="472368"/>
    <lineage>
        <taxon>Eukaryota</taxon>
        <taxon>Viridiplantae</taxon>
        <taxon>Streptophyta</taxon>
        <taxon>Embryophyta</taxon>
        <taxon>Tracheophyta</taxon>
        <taxon>Spermatophyta</taxon>
        <taxon>Magnoliopsida</taxon>
        <taxon>eudicotyledons</taxon>
        <taxon>Gunneridae</taxon>
        <taxon>Pentapetalae</taxon>
        <taxon>asterids</taxon>
        <taxon>lamiids</taxon>
        <taxon>Lamiales</taxon>
        <taxon>Gesneriaceae</taxon>
        <taxon>Didymocarpoideae</taxon>
        <taxon>Trichosporeae</taxon>
        <taxon>Loxocarpinae</taxon>
        <taxon>Dorcoceras</taxon>
    </lineage>
</organism>
<dbReference type="Pfam" id="PF08879">
    <property type="entry name" value="WRC"/>
    <property type="match status" value="1"/>
</dbReference>